<feature type="domain" description="N-acetyltransferase" evidence="1">
    <location>
        <begin position="3"/>
        <end position="143"/>
    </location>
</feature>
<accession>A0A7C9HB59</accession>
<dbReference type="InterPro" id="IPR016181">
    <property type="entry name" value="Acyl_CoA_acyltransferase"/>
</dbReference>
<name>A0A7C9HB59_9RHOB</name>
<organism evidence="2 3">
    <name type="scientific">Sediminimonas qiaohouensis</name>
    <dbReference type="NCBI Taxonomy" id="552061"/>
    <lineage>
        <taxon>Bacteria</taxon>
        <taxon>Pseudomonadati</taxon>
        <taxon>Pseudomonadota</taxon>
        <taxon>Alphaproteobacteria</taxon>
        <taxon>Rhodobacterales</taxon>
        <taxon>Roseobacteraceae</taxon>
        <taxon>Sediminimonas</taxon>
    </lineage>
</organism>
<dbReference type="SUPFAM" id="SSF55729">
    <property type="entry name" value="Acyl-CoA N-acyltransferases (Nat)"/>
    <property type="match status" value="1"/>
</dbReference>
<keyword evidence="2" id="KW-0808">Transferase</keyword>
<dbReference type="GO" id="GO:0016747">
    <property type="term" value="F:acyltransferase activity, transferring groups other than amino-acyl groups"/>
    <property type="evidence" value="ECO:0007669"/>
    <property type="project" value="InterPro"/>
</dbReference>
<dbReference type="AlphaFoldDB" id="A0A7C9HB59"/>
<dbReference type="Proteomes" id="UP000483078">
    <property type="component" value="Unassembled WGS sequence"/>
</dbReference>
<gene>
    <name evidence="2" type="ORF">FH759_09580</name>
</gene>
<comment type="caution">
    <text evidence="2">The sequence shown here is derived from an EMBL/GenBank/DDBJ whole genome shotgun (WGS) entry which is preliminary data.</text>
</comment>
<sequence length="159" mass="17061">MPGFMREMRRGEERQVDALLRRAFGGEDEARLVARLRKAGAIAGEMVVPTGGQVTAYAALSAMRAPKGWLCLAPVAVDPEAQGQRLGTRLVGMIAEWARLSGVHVVVLGDVEFYQRAGFSAARAARLSTPYPVAHTLLAGPGDDTPQETLIYPAAFEDP</sequence>
<dbReference type="Gene3D" id="3.40.630.30">
    <property type="match status" value="1"/>
</dbReference>
<dbReference type="CDD" id="cd04301">
    <property type="entry name" value="NAT_SF"/>
    <property type="match status" value="1"/>
</dbReference>
<reference evidence="2 3" key="1">
    <citation type="submission" date="2019-06" db="EMBL/GenBank/DDBJ databases">
        <title>Enrichment of Autotrophic Halophilic Microorganisms from Red Sea Brine Pool Using Microbial Electrosynthesis System.</title>
        <authorList>
            <person name="Alqahtani M.F."/>
            <person name="Bajracharya S."/>
            <person name="Katuri K.P."/>
            <person name="Ali M."/>
            <person name="Saikaly P.E."/>
        </authorList>
    </citation>
    <scope>NUCLEOTIDE SEQUENCE [LARGE SCALE GENOMIC DNA]</scope>
    <source>
        <strain evidence="2">MES6</strain>
    </source>
</reference>
<dbReference type="Pfam" id="PF00583">
    <property type="entry name" value="Acetyltransf_1"/>
    <property type="match status" value="1"/>
</dbReference>
<evidence type="ECO:0000313" key="2">
    <source>
        <dbReference type="EMBL" id="MTJ04926.1"/>
    </source>
</evidence>
<dbReference type="EMBL" id="VENJ01000012">
    <property type="protein sequence ID" value="MTJ04926.1"/>
    <property type="molecule type" value="Genomic_DNA"/>
</dbReference>
<dbReference type="PROSITE" id="PS51186">
    <property type="entry name" value="GNAT"/>
    <property type="match status" value="1"/>
</dbReference>
<proteinExistence type="predicted"/>
<evidence type="ECO:0000259" key="1">
    <source>
        <dbReference type="PROSITE" id="PS51186"/>
    </source>
</evidence>
<dbReference type="InterPro" id="IPR000182">
    <property type="entry name" value="GNAT_dom"/>
</dbReference>
<evidence type="ECO:0000313" key="3">
    <source>
        <dbReference type="Proteomes" id="UP000483078"/>
    </source>
</evidence>
<protein>
    <submittedName>
        <fullName evidence="2">N-acetyltransferase</fullName>
    </submittedName>
</protein>